<reference evidence="1 2" key="1">
    <citation type="journal article" date="2013" name="PLoS ONE">
        <title>Assembly-driven community genomics of a hypersaline microbial ecosystem.</title>
        <authorList>
            <person name="Podell S."/>
            <person name="Ugalde J.A."/>
            <person name="Narasingarao P."/>
            <person name="Banfield J.F."/>
            <person name="Heidelberg K.B."/>
            <person name="Allen E.E."/>
        </authorList>
    </citation>
    <scope>NUCLEOTIDE SEQUENCE [LARGE SCALE GENOMIC DNA]</scope>
    <source>
        <strain evidence="2">J07HQW2</strain>
    </source>
</reference>
<gene>
    <name evidence="1" type="ORF">J07HQW2_00623</name>
</gene>
<feature type="non-terminal residue" evidence="1">
    <location>
        <position position="57"/>
    </location>
</feature>
<dbReference type="AlphaFoldDB" id="U1MUX3"/>
<sequence>MGQSHHNHTTMIPNGKLLALLMVFGAVGTLAATGAFTTVEAERTADVDVAGDANALL</sequence>
<evidence type="ECO:0000313" key="2">
    <source>
        <dbReference type="Proteomes" id="UP000030710"/>
    </source>
</evidence>
<dbReference type="eggNOG" id="arCOG02696">
    <property type="taxonomic scope" value="Archaea"/>
</dbReference>
<protein>
    <submittedName>
        <fullName evidence="1">Uncharacterized protein</fullName>
    </submittedName>
</protein>
<dbReference type="HOGENOM" id="CLU_3163057_0_0_2"/>
<dbReference type="Proteomes" id="UP000030710">
    <property type="component" value="Unassembled WGS sequence"/>
</dbReference>
<proteinExistence type="predicted"/>
<organism evidence="1 2">
    <name type="scientific">Haloquadratum walsbyi J07HQW2</name>
    <dbReference type="NCBI Taxonomy" id="1238425"/>
    <lineage>
        <taxon>Archaea</taxon>
        <taxon>Methanobacteriati</taxon>
        <taxon>Methanobacteriota</taxon>
        <taxon>Stenosarchaea group</taxon>
        <taxon>Halobacteria</taxon>
        <taxon>Halobacteriales</taxon>
        <taxon>Haloferacaceae</taxon>
        <taxon>Haloquadratum</taxon>
    </lineage>
</organism>
<dbReference type="STRING" id="1238425.J07HQW2_00623"/>
<evidence type="ECO:0000313" key="1">
    <source>
        <dbReference type="EMBL" id="ERG94189.1"/>
    </source>
</evidence>
<name>U1MUX3_9EURY</name>
<dbReference type="EMBL" id="KE356561">
    <property type="protein sequence ID" value="ERG94189.1"/>
    <property type="molecule type" value="Genomic_DNA"/>
</dbReference>
<accession>U1MUX3</accession>